<dbReference type="AlphaFoldDB" id="A0A4C1U660"/>
<feature type="region of interest" description="Disordered" evidence="1">
    <location>
        <begin position="23"/>
        <end position="50"/>
    </location>
</feature>
<name>A0A4C1U660_EUMVA</name>
<evidence type="ECO:0000256" key="1">
    <source>
        <dbReference type="SAM" id="MobiDB-lite"/>
    </source>
</evidence>
<keyword evidence="3" id="KW-1185">Reference proteome</keyword>
<feature type="compositionally biased region" description="Low complexity" evidence="1">
    <location>
        <begin position="28"/>
        <end position="40"/>
    </location>
</feature>
<proteinExistence type="predicted"/>
<evidence type="ECO:0000313" key="2">
    <source>
        <dbReference type="EMBL" id="GBP21326.1"/>
    </source>
</evidence>
<reference evidence="2 3" key="1">
    <citation type="journal article" date="2019" name="Commun. Biol.">
        <title>The bagworm genome reveals a unique fibroin gene that provides high tensile strength.</title>
        <authorList>
            <person name="Kono N."/>
            <person name="Nakamura H."/>
            <person name="Ohtoshi R."/>
            <person name="Tomita M."/>
            <person name="Numata K."/>
            <person name="Arakawa K."/>
        </authorList>
    </citation>
    <scope>NUCLEOTIDE SEQUENCE [LARGE SCALE GENOMIC DNA]</scope>
</reference>
<comment type="caution">
    <text evidence="2">The sequence shown here is derived from an EMBL/GenBank/DDBJ whole genome shotgun (WGS) entry which is preliminary data.</text>
</comment>
<accession>A0A4C1U660</accession>
<dbReference type="EMBL" id="BGZK01000127">
    <property type="protein sequence ID" value="GBP21326.1"/>
    <property type="molecule type" value="Genomic_DNA"/>
</dbReference>
<organism evidence="2 3">
    <name type="scientific">Eumeta variegata</name>
    <name type="common">Bagworm moth</name>
    <name type="synonym">Eumeta japonica</name>
    <dbReference type="NCBI Taxonomy" id="151549"/>
    <lineage>
        <taxon>Eukaryota</taxon>
        <taxon>Metazoa</taxon>
        <taxon>Ecdysozoa</taxon>
        <taxon>Arthropoda</taxon>
        <taxon>Hexapoda</taxon>
        <taxon>Insecta</taxon>
        <taxon>Pterygota</taxon>
        <taxon>Neoptera</taxon>
        <taxon>Endopterygota</taxon>
        <taxon>Lepidoptera</taxon>
        <taxon>Glossata</taxon>
        <taxon>Ditrysia</taxon>
        <taxon>Tineoidea</taxon>
        <taxon>Psychidae</taxon>
        <taxon>Oiketicinae</taxon>
        <taxon>Eumeta</taxon>
    </lineage>
</organism>
<gene>
    <name evidence="2" type="ORF">EVAR_11722_1</name>
</gene>
<evidence type="ECO:0000313" key="3">
    <source>
        <dbReference type="Proteomes" id="UP000299102"/>
    </source>
</evidence>
<protein>
    <submittedName>
        <fullName evidence="2">Uncharacterized protein</fullName>
    </submittedName>
</protein>
<sequence>MLPGVINLITVASQHAGVGERGVCAHMPTKPSSSLSTKPQPFRDPNLNPLRYEKRRNSTEFNDIVPLEYFKKRNLFATETFLCTPTYTRREHIH</sequence>
<dbReference type="Proteomes" id="UP000299102">
    <property type="component" value="Unassembled WGS sequence"/>
</dbReference>